<feature type="region of interest" description="Disordered" evidence="1">
    <location>
        <begin position="283"/>
        <end position="464"/>
    </location>
</feature>
<dbReference type="PROSITE" id="PS50177">
    <property type="entry name" value="NTF2_DOMAIN"/>
    <property type="match status" value="1"/>
</dbReference>
<feature type="compositionally biased region" description="Low complexity" evidence="1">
    <location>
        <begin position="192"/>
        <end position="203"/>
    </location>
</feature>
<feature type="compositionally biased region" description="Polar residues" evidence="1">
    <location>
        <begin position="406"/>
        <end position="416"/>
    </location>
</feature>
<feature type="compositionally biased region" description="Polar residues" evidence="1">
    <location>
        <begin position="1"/>
        <end position="14"/>
    </location>
</feature>
<proteinExistence type="predicted"/>
<feature type="domain" description="NTF2" evidence="2">
    <location>
        <begin position="698"/>
        <end position="870"/>
    </location>
</feature>
<dbReference type="InterPro" id="IPR032710">
    <property type="entry name" value="NTF2-like_dom_sf"/>
</dbReference>
<dbReference type="AlphaFoldDB" id="A0A0C3BMW5"/>
<evidence type="ECO:0000256" key="1">
    <source>
        <dbReference type="SAM" id="MobiDB-lite"/>
    </source>
</evidence>
<evidence type="ECO:0000259" key="2">
    <source>
        <dbReference type="PROSITE" id="PS50177"/>
    </source>
</evidence>
<feature type="compositionally biased region" description="Polar residues" evidence="1">
    <location>
        <begin position="66"/>
        <end position="78"/>
    </location>
</feature>
<dbReference type="Gene3D" id="3.10.450.50">
    <property type="match status" value="1"/>
</dbReference>
<evidence type="ECO:0000313" key="4">
    <source>
        <dbReference type="Proteomes" id="UP000054097"/>
    </source>
</evidence>
<feature type="compositionally biased region" description="Basic and acidic residues" evidence="1">
    <location>
        <begin position="146"/>
        <end position="155"/>
    </location>
</feature>
<feature type="compositionally biased region" description="Polar residues" evidence="1">
    <location>
        <begin position="156"/>
        <end position="180"/>
    </location>
</feature>
<dbReference type="InterPro" id="IPR018222">
    <property type="entry name" value="Nuclear_transport_factor_2_euk"/>
</dbReference>
<feature type="compositionally biased region" description="Basic and acidic residues" evidence="1">
    <location>
        <begin position="300"/>
        <end position="319"/>
    </location>
</feature>
<keyword evidence="4" id="KW-1185">Reference proteome</keyword>
<feature type="compositionally biased region" description="Polar residues" evidence="1">
    <location>
        <begin position="387"/>
        <end position="398"/>
    </location>
</feature>
<evidence type="ECO:0000313" key="3">
    <source>
        <dbReference type="EMBL" id="KIM33449.1"/>
    </source>
</evidence>
<sequence>MPQNSDNSSANPTKNLPDARHAYTQRDYGTKSMLPKKPSFQVESSSQAQPPQSIPSISKPDVIIRTSINPPSSSTGVTTLAGGAKGEDHDPNLEHLQRVNRPPAVISTSAPTRRRGGARRGSAQVGRSKDSNSRRRPISNGFRKRERSDTTRVQRSENAQTSESKQINPREPQTNNNDSLSDMDIDEIDAFSPPHMSSSSNPPTLGTNTVRPFKTALPSTSGAGGSVNYRGTASDSGDRRMSPENSHRSLSTPFSSTGASTRTTQDSFTGFLPLRTLVRGWNPSRVQGRKRSLEPSEVSDEAKTPKRQRDSSYEQKAKDCNSSGRLEQPALRGASTSRRSVDIPADMSTRREESHSTHVRRAHQAHFDMDDGHSDHLQPRPTGGPQPKQTRFSENTSRPTDEFKQEQSYSHAPTTESVALVPPVRPPVSSHSAEPEKTMTPSQPDPVIKEESPPPRSVSPIDVDAPPLSLYDQLGLPNRTSGALRVPRPRFSKDEQAKKEKWSKDMADSIRWVRGRGTNLPPLIVGSIFWRPDGVSFDWEVPPEGPILPAVESTGSFAISGTLHNSPHIENQLASDAIVPLEVNNKAPGGYPDKRIGAVTMPQGSFPSGKALSAPIVKEEVVETSLRSPTIDPIGARETRTLNPSSDTGIDVDRSVASSGHDIPQNSDDAPVLQNIPESLPVIPTNPAFDSPDAISNIATCFLDRYTRCFDHVKSRGKLAEAYTSDAYMSLQFNDLPSEGSCPRVGQPKKQSHTIVNFAEREHGRNLLLDSDRDPKDRQYKSRIKSSLCIGPQAIASRLAAFEALTHTISPSSSRAYHFVATPLKELGLLLLDYSGELFATKANSDERYISSRFQRAFVIKPNEPDAASW</sequence>
<reference evidence="4" key="2">
    <citation type="submission" date="2015-01" db="EMBL/GenBank/DDBJ databases">
        <title>Evolutionary Origins and Diversification of the Mycorrhizal Mutualists.</title>
        <authorList>
            <consortium name="DOE Joint Genome Institute"/>
            <consortium name="Mycorrhizal Genomics Consortium"/>
            <person name="Kohler A."/>
            <person name="Kuo A."/>
            <person name="Nagy L.G."/>
            <person name="Floudas D."/>
            <person name="Copeland A."/>
            <person name="Barry K.W."/>
            <person name="Cichocki N."/>
            <person name="Veneault-Fourrey C."/>
            <person name="LaButti K."/>
            <person name="Lindquist E.A."/>
            <person name="Lipzen A."/>
            <person name="Lundell T."/>
            <person name="Morin E."/>
            <person name="Murat C."/>
            <person name="Riley R."/>
            <person name="Ohm R."/>
            <person name="Sun H."/>
            <person name="Tunlid A."/>
            <person name="Henrissat B."/>
            <person name="Grigoriev I.V."/>
            <person name="Hibbett D.S."/>
            <person name="Martin F."/>
        </authorList>
    </citation>
    <scope>NUCLEOTIDE SEQUENCE [LARGE SCALE GENOMIC DNA]</scope>
    <source>
        <strain evidence="4">MAFF 305830</strain>
    </source>
</reference>
<feature type="compositionally biased region" description="Basic and acidic residues" evidence="1">
    <location>
        <begin position="236"/>
        <end position="247"/>
    </location>
</feature>
<dbReference type="InterPro" id="IPR002075">
    <property type="entry name" value="NTF2_dom"/>
</dbReference>
<accession>A0A0C3BMW5</accession>
<dbReference type="Proteomes" id="UP000054097">
    <property type="component" value="Unassembled WGS sequence"/>
</dbReference>
<feature type="compositionally biased region" description="Basic and acidic residues" evidence="1">
    <location>
        <begin position="365"/>
        <end position="378"/>
    </location>
</feature>
<dbReference type="EMBL" id="KN824278">
    <property type="protein sequence ID" value="KIM33449.1"/>
    <property type="molecule type" value="Genomic_DNA"/>
</dbReference>
<dbReference type="OrthoDB" id="10300429at2759"/>
<gene>
    <name evidence="3" type="ORF">M408DRAFT_5952</name>
</gene>
<dbReference type="HOGENOM" id="CLU_329868_0_0_1"/>
<reference evidence="3 4" key="1">
    <citation type="submission" date="2014-04" db="EMBL/GenBank/DDBJ databases">
        <authorList>
            <consortium name="DOE Joint Genome Institute"/>
            <person name="Kuo A."/>
            <person name="Zuccaro A."/>
            <person name="Kohler A."/>
            <person name="Nagy L.G."/>
            <person name="Floudas D."/>
            <person name="Copeland A."/>
            <person name="Barry K.W."/>
            <person name="Cichocki N."/>
            <person name="Veneault-Fourrey C."/>
            <person name="LaButti K."/>
            <person name="Lindquist E.A."/>
            <person name="Lipzen A."/>
            <person name="Lundell T."/>
            <person name="Morin E."/>
            <person name="Murat C."/>
            <person name="Sun H."/>
            <person name="Tunlid A."/>
            <person name="Henrissat B."/>
            <person name="Grigoriev I.V."/>
            <person name="Hibbett D.S."/>
            <person name="Martin F."/>
            <person name="Nordberg H.P."/>
            <person name="Cantor M.N."/>
            <person name="Hua S.X."/>
        </authorList>
    </citation>
    <scope>NUCLEOTIDE SEQUENCE [LARGE SCALE GENOMIC DNA]</scope>
    <source>
        <strain evidence="3 4">MAFF 305830</strain>
    </source>
</reference>
<name>A0A0C3BMW5_SERVB</name>
<feature type="compositionally biased region" description="Polar residues" evidence="1">
    <location>
        <begin position="248"/>
        <end position="267"/>
    </location>
</feature>
<feature type="compositionally biased region" description="Basic and acidic residues" evidence="1">
    <location>
        <begin position="85"/>
        <end position="97"/>
    </location>
</feature>
<feature type="compositionally biased region" description="Low complexity" evidence="1">
    <location>
        <begin position="44"/>
        <end position="58"/>
    </location>
</feature>
<dbReference type="Pfam" id="PF22602">
    <property type="entry name" value="NXF_NTF2"/>
    <property type="match status" value="1"/>
</dbReference>
<feature type="compositionally biased region" description="Low complexity" evidence="1">
    <location>
        <begin position="417"/>
        <end position="432"/>
    </location>
</feature>
<feature type="region of interest" description="Disordered" evidence="1">
    <location>
        <begin position="1"/>
        <end position="267"/>
    </location>
</feature>
<feature type="compositionally biased region" description="Basic residues" evidence="1">
    <location>
        <begin position="134"/>
        <end position="145"/>
    </location>
</feature>
<organism evidence="3 4">
    <name type="scientific">Serendipita vermifera MAFF 305830</name>
    <dbReference type="NCBI Taxonomy" id="933852"/>
    <lineage>
        <taxon>Eukaryota</taxon>
        <taxon>Fungi</taxon>
        <taxon>Dikarya</taxon>
        <taxon>Basidiomycota</taxon>
        <taxon>Agaricomycotina</taxon>
        <taxon>Agaricomycetes</taxon>
        <taxon>Sebacinales</taxon>
        <taxon>Serendipitaceae</taxon>
        <taxon>Serendipita</taxon>
    </lineage>
</organism>
<dbReference type="SUPFAM" id="SSF54427">
    <property type="entry name" value="NTF2-like"/>
    <property type="match status" value="1"/>
</dbReference>
<protein>
    <recommendedName>
        <fullName evidence="2">NTF2 domain-containing protein</fullName>
    </recommendedName>
</protein>